<feature type="transmembrane region" description="Helical" evidence="13">
    <location>
        <begin position="12"/>
        <end position="35"/>
    </location>
</feature>
<dbReference type="Gene3D" id="1.10.630.10">
    <property type="entry name" value="Cytochrome P450"/>
    <property type="match status" value="1"/>
</dbReference>
<dbReference type="EMBL" id="CDPU01000057">
    <property type="protein sequence ID" value="CEO55775.1"/>
    <property type="molecule type" value="Genomic_DNA"/>
</dbReference>
<evidence type="ECO:0008006" key="15">
    <source>
        <dbReference type="Google" id="ProtNLM"/>
    </source>
</evidence>
<organism evidence="14">
    <name type="scientific">Bionectria ochroleuca</name>
    <name type="common">Gliocladium roseum</name>
    <dbReference type="NCBI Taxonomy" id="29856"/>
    <lineage>
        <taxon>Eukaryota</taxon>
        <taxon>Fungi</taxon>
        <taxon>Dikarya</taxon>
        <taxon>Ascomycota</taxon>
        <taxon>Pezizomycotina</taxon>
        <taxon>Sordariomycetes</taxon>
        <taxon>Hypocreomycetidae</taxon>
        <taxon>Hypocreales</taxon>
        <taxon>Bionectriaceae</taxon>
        <taxon>Clonostachys</taxon>
    </lineage>
</organism>
<evidence type="ECO:0000256" key="4">
    <source>
        <dbReference type="ARBA" id="ARBA00022617"/>
    </source>
</evidence>
<evidence type="ECO:0000256" key="11">
    <source>
        <dbReference type="ARBA" id="ARBA00023136"/>
    </source>
</evidence>
<proteinExistence type="inferred from homology"/>
<keyword evidence="4 12" id="KW-0349">Heme</keyword>
<dbReference type="InterPro" id="IPR001128">
    <property type="entry name" value="Cyt_P450"/>
</dbReference>
<keyword evidence="8" id="KW-0560">Oxidoreductase</keyword>
<keyword evidence="9 12" id="KW-0408">Iron</keyword>
<dbReference type="GO" id="GO:0016020">
    <property type="term" value="C:membrane"/>
    <property type="evidence" value="ECO:0007669"/>
    <property type="project" value="UniProtKB-SubCell"/>
</dbReference>
<evidence type="ECO:0000256" key="2">
    <source>
        <dbReference type="ARBA" id="ARBA00004370"/>
    </source>
</evidence>
<dbReference type="AlphaFoldDB" id="A0A0B7KLU2"/>
<dbReference type="InterPro" id="IPR002403">
    <property type="entry name" value="Cyt_P450_E_grp-IV"/>
</dbReference>
<dbReference type="CDD" id="cd11041">
    <property type="entry name" value="CYP503A1-like"/>
    <property type="match status" value="1"/>
</dbReference>
<sequence length="605" mass="68114">MSSFGQTEVPWLLPASSGGYVVATVVIAMLASVALSKIVSSSRKGVRAVEPTRSLLSLVQPIFKFILAVVNYCRSWEYLFRGQKIIQHKYDQSNRQPFEIHAPDNRYVFVSSPDHIKEVDQAPDTVLSLHAATKQMLQPMYTMQNFNWFDRRGIDGVGFVRAIRTLLTNNLPQILPDLSAIIGSRLEEMGDSYPTVNGTKQYPVYPAVVKLVVLSNAVSFFDKHLGMALPPMIQIQMQELTIYPAKNDGFMVSAWEFIEETVICAEIIRVLPKFIRPETNTLLPEQAPTILTLEFSVIGSILGHRLAAQDVIYNTLLPIAEQRVVERDLKAIGQVVPEHADCIQWILDTSPRQNPWSAKRVVHELMAIWFGSVHTVSALRPPINGLTTVTFAIHDLCLYPEYVEPLRAELRAEFTAFERTGKGLPLLDSFIRESARLSPVEARELFHPYHLSLIAKEKAIIRQIANLPILSESTRRSALQPFTFSNGLKLEVGDWACTPVRAIMQDPEYYPNPLRFNGFRFPNPSKLTDVGNTFHVWGTGRMACPGRFYAAAIMKVITGQVILKYDTELIPGKGNRFFAWRSAILPKSSIRVAFKPVETEMINCD</sequence>
<keyword evidence="7 13" id="KW-1133">Transmembrane helix</keyword>
<evidence type="ECO:0000256" key="12">
    <source>
        <dbReference type="PIRSR" id="PIRSR602403-1"/>
    </source>
</evidence>
<dbReference type="GO" id="GO:0005506">
    <property type="term" value="F:iron ion binding"/>
    <property type="evidence" value="ECO:0007669"/>
    <property type="project" value="InterPro"/>
</dbReference>
<dbReference type="Pfam" id="PF00067">
    <property type="entry name" value="p450"/>
    <property type="match status" value="1"/>
</dbReference>
<name>A0A0B7KLU2_BIOOC</name>
<keyword evidence="6 12" id="KW-0479">Metal-binding</keyword>
<dbReference type="InterPro" id="IPR036396">
    <property type="entry name" value="Cyt_P450_sf"/>
</dbReference>
<keyword evidence="11 13" id="KW-0472">Membrane</keyword>
<evidence type="ECO:0000256" key="8">
    <source>
        <dbReference type="ARBA" id="ARBA00023002"/>
    </source>
</evidence>
<gene>
    <name evidence="14" type="ORF">BN869_000011833_1</name>
</gene>
<dbReference type="GO" id="GO:0016705">
    <property type="term" value="F:oxidoreductase activity, acting on paired donors, with incorporation or reduction of molecular oxygen"/>
    <property type="evidence" value="ECO:0007669"/>
    <property type="project" value="InterPro"/>
</dbReference>
<evidence type="ECO:0000256" key="5">
    <source>
        <dbReference type="ARBA" id="ARBA00022692"/>
    </source>
</evidence>
<dbReference type="PANTHER" id="PTHR46206:SF5">
    <property type="entry name" value="P450, PUTATIVE (EUROFUNG)-RELATED"/>
    <property type="match status" value="1"/>
</dbReference>
<comment type="cofactor">
    <cofactor evidence="1 12">
        <name>heme</name>
        <dbReference type="ChEBI" id="CHEBI:30413"/>
    </cofactor>
</comment>
<dbReference type="SUPFAM" id="SSF48264">
    <property type="entry name" value="Cytochrome P450"/>
    <property type="match status" value="1"/>
</dbReference>
<keyword evidence="10" id="KW-0503">Monooxygenase</keyword>
<evidence type="ECO:0000256" key="9">
    <source>
        <dbReference type="ARBA" id="ARBA00023004"/>
    </source>
</evidence>
<comment type="subcellular location">
    <subcellularLocation>
        <location evidence="2">Membrane</location>
    </subcellularLocation>
</comment>
<evidence type="ECO:0000256" key="6">
    <source>
        <dbReference type="ARBA" id="ARBA00022723"/>
    </source>
</evidence>
<evidence type="ECO:0000256" key="1">
    <source>
        <dbReference type="ARBA" id="ARBA00001971"/>
    </source>
</evidence>
<evidence type="ECO:0000313" key="14">
    <source>
        <dbReference type="EMBL" id="CEO55775.1"/>
    </source>
</evidence>
<evidence type="ECO:0000256" key="3">
    <source>
        <dbReference type="ARBA" id="ARBA00010617"/>
    </source>
</evidence>
<dbReference type="PANTHER" id="PTHR46206">
    <property type="entry name" value="CYTOCHROME P450"/>
    <property type="match status" value="1"/>
</dbReference>
<evidence type="ECO:0000256" key="10">
    <source>
        <dbReference type="ARBA" id="ARBA00023033"/>
    </source>
</evidence>
<feature type="binding site" description="axial binding residue" evidence="12">
    <location>
        <position position="544"/>
    </location>
    <ligand>
        <name>heme</name>
        <dbReference type="ChEBI" id="CHEBI:30413"/>
    </ligand>
    <ligandPart>
        <name>Fe</name>
        <dbReference type="ChEBI" id="CHEBI:18248"/>
    </ligandPart>
</feature>
<dbReference type="PRINTS" id="PR00465">
    <property type="entry name" value="EP450IV"/>
</dbReference>
<evidence type="ECO:0000256" key="7">
    <source>
        <dbReference type="ARBA" id="ARBA00022989"/>
    </source>
</evidence>
<accession>A0A0B7KLU2</accession>
<protein>
    <recommendedName>
        <fullName evidence="15">Cytochrome P450</fullName>
    </recommendedName>
</protein>
<dbReference type="GO" id="GO:0004497">
    <property type="term" value="F:monooxygenase activity"/>
    <property type="evidence" value="ECO:0007669"/>
    <property type="project" value="UniProtKB-KW"/>
</dbReference>
<keyword evidence="5 13" id="KW-0812">Transmembrane</keyword>
<evidence type="ECO:0000256" key="13">
    <source>
        <dbReference type="SAM" id="Phobius"/>
    </source>
</evidence>
<comment type="similarity">
    <text evidence="3">Belongs to the cytochrome P450 family.</text>
</comment>
<reference evidence="14" key="1">
    <citation type="submission" date="2015-01" db="EMBL/GenBank/DDBJ databases">
        <authorList>
            <person name="Durling Mikael"/>
        </authorList>
    </citation>
    <scope>NUCLEOTIDE SEQUENCE</scope>
</reference>
<dbReference type="GO" id="GO:0020037">
    <property type="term" value="F:heme binding"/>
    <property type="evidence" value="ECO:0007669"/>
    <property type="project" value="InterPro"/>
</dbReference>